<evidence type="ECO:0000313" key="2">
    <source>
        <dbReference type="EMBL" id="MCW6533312.1"/>
    </source>
</evidence>
<keyword evidence="3" id="KW-1185">Reference proteome</keyword>
<comment type="caution">
    <text evidence="2">The sequence shown here is derived from an EMBL/GenBank/DDBJ whole genome shotgun (WGS) entry which is preliminary data.</text>
</comment>
<feature type="domain" description="Putative Flp pilus-assembly TadG-like N-terminal" evidence="1">
    <location>
        <begin position="2"/>
        <end position="43"/>
    </location>
</feature>
<name>A0AA42CP41_9SPHN</name>
<dbReference type="Proteomes" id="UP001165565">
    <property type="component" value="Unassembled WGS sequence"/>
</dbReference>
<dbReference type="RefSeq" id="WP_265267359.1">
    <property type="nucleotide sequence ID" value="NZ_JANFAV010000001.1"/>
</dbReference>
<dbReference type="InterPro" id="IPR028087">
    <property type="entry name" value="Tad_N"/>
</dbReference>
<dbReference type="AlphaFoldDB" id="A0AA42CP41"/>
<reference evidence="2" key="1">
    <citation type="submission" date="2022-06" db="EMBL/GenBank/DDBJ databases">
        <title>Sphingomonas sp. nov. isolated from rhizosphere soil of tomato.</title>
        <authorList>
            <person name="Dong H."/>
            <person name="Gao R."/>
        </authorList>
    </citation>
    <scope>NUCLEOTIDE SEQUENCE</scope>
    <source>
        <strain evidence="2">MMSM24</strain>
    </source>
</reference>
<sequence length="404" mass="41337">MILAAAGLAVLVGATGLATDTVQWSLWRHQLQRQADSAALAGAYADAQGKNVAASATADLTRNNKLTFSSAPVIENAPTVGAYAGNMNAVRVVLQTSTRLPFSGLFMAATPVISTEATAAVVQNGDYCVIALARTNSTGITMSGNATVNMGCGMASNTTSNNAVYAGGSSNIYATPIAAVGGLAWSSNYQNGTTLQPYSLPQPDPYSGLPQPDISGMKCNAKLDVSPNTVAPAASAGCYGSAKIQGTITLNPGVYYIDSANFSVGSQATITGTGVTIILTSANAATQPSQIGTVSINGGATLNLSAPSDGTYAGVLFYQDRRALDSGNANSINTINGNASSAFTGAFYFPSQELDFSGTAGMNTKCVKMVSKRVTFIGNSTIANDCSDHPDWTKIRAVQVRLVG</sequence>
<proteinExistence type="predicted"/>
<dbReference type="EMBL" id="JANFAV010000001">
    <property type="protein sequence ID" value="MCW6533312.1"/>
    <property type="molecule type" value="Genomic_DNA"/>
</dbReference>
<accession>A0AA42CP41</accession>
<gene>
    <name evidence="2" type="ORF">NEE01_00800</name>
</gene>
<organism evidence="2 3">
    <name type="scientific">Sphingomonas lycopersici</name>
    <dbReference type="NCBI Taxonomy" id="2951807"/>
    <lineage>
        <taxon>Bacteria</taxon>
        <taxon>Pseudomonadati</taxon>
        <taxon>Pseudomonadota</taxon>
        <taxon>Alphaproteobacteria</taxon>
        <taxon>Sphingomonadales</taxon>
        <taxon>Sphingomonadaceae</taxon>
        <taxon>Sphingomonas</taxon>
    </lineage>
</organism>
<protein>
    <submittedName>
        <fullName evidence="2">Pilus assembly protein TadG-related protein</fullName>
    </submittedName>
</protein>
<evidence type="ECO:0000313" key="3">
    <source>
        <dbReference type="Proteomes" id="UP001165565"/>
    </source>
</evidence>
<evidence type="ECO:0000259" key="1">
    <source>
        <dbReference type="Pfam" id="PF13400"/>
    </source>
</evidence>
<dbReference type="Pfam" id="PF13400">
    <property type="entry name" value="Tad"/>
    <property type="match status" value="1"/>
</dbReference>